<evidence type="ECO:0000256" key="1">
    <source>
        <dbReference type="ARBA" id="ARBA00004141"/>
    </source>
</evidence>
<sequence length="69" mass="7788">MSLLSEFILQVPSFVLGMYALWHDDRRFYPLLAVYGAIASFTTLQCIAMVTLGEENALLTSENLTFLLK</sequence>
<feature type="domain" description="EXPERA" evidence="6">
    <location>
        <begin position="4"/>
        <end position="58"/>
    </location>
</feature>
<feature type="transmembrane region" description="Helical" evidence="5">
    <location>
        <begin position="28"/>
        <end position="52"/>
    </location>
</feature>
<dbReference type="Pfam" id="PF05241">
    <property type="entry name" value="EBP"/>
    <property type="match status" value="1"/>
</dbReference>
<dbReference type="InterPro" id="IPR033118">
    <property type="entry name" value="EXPERA"/>
</dbReference>
<evidence type="ECO:0000256" key="3">
    <source>
        <dbReference type="ARBA" id="ARBA00022989"/>
    </source>
</evidence>
<evidence type="ECO:0000313" key="7">
    <source>
        <dbReference type="EMBL" id="WFD02333.1"/>
    </source>
</evidence>
<name>A0AAF0DXD3_9BASI</name>
<evidence type="ECO:0000313" key="8">
    <source>
        <dbReference type="Proteomes" id="UP001214603"/>
    </source>
</evidence>
<comment type="subcellular location">
    <subcellularLocation>
        <location evidence="1">Membrane</location>
        <topology evidence="1">Multi-pass membrane protein</topology>
    </subcellularLocation>
</comment>
<evidence type="ECO:0000256" key="4">
    <source>
        <dbReference type="ARBA" id="ARBA00023136"/>
    </source>
</evidence>
<accession>A0AAF0DXD3</accession>
<dbReference type="AlphaFoldDB" id="A0AAF0DXD3"/>
<evidence type="ECO:0000256" key="5">
    <source>
        <dbReference type="SAM" id="Phobius"/>
    </source>
</evidence>
<keyword evidence="3 5" id="KW-1133">Transmembrane helix</keyword>
<proteinExistence type="predicted"/>
<reference evidence="7" key="1">
    <citation type="submission" date="2023-03" db="EMBL/GenBank/DDBJ databases">
        <title>Mating type loci evolution in Malassezia.</title>
        <authorList>
            <person name="Coelho M.A."/>
        </authorList>
    </citation>
    <scope>NUCLEOTIDE SEQUENCE</scope>
    <source>
        <strain evidence="7">CBS 7876</strain>
    </source>
</reference>
<dbReference type="Proteomes" id="UP001214603">
    <property type="component" value="Chromosome 1"/>
</dbReference>
<keyword evidence="8" id="KW-1185">Reference proteome</keyword>
<gene>
    <name evidence="7" type="ORF">MOBT1_001015</name>
</gene>
<dbReference type="GO" id="GO:0016020">
    <property type="term" value="C:membrane"/>
    <property type="evidence" value="ECO:0007669"/>
    <property type="project" value="UniProtKB-SubCell"/>
</dbReference>
<keyword evidence="2 5" id="KW-0812">Transmembrane</keyword>
<evidence type="ECO:0000259" key="6">
    <source>
        <dbReference type="Pfam" id="PF05241"/>
    </source>
</evidence>
<organism evidence="7 8">
    <name type="scientific">Malassezia obtusa</name>
    <dbReference type="NCBI Taxonomy" id="76774"/>
    <lineage>
        <taxon>Eukaryota</taxon>
        <taxon>Fungi</taxon>
        <taxon>Dikarya</taxon>
        <taxon>Basidiomycota</taxon>
        <taxon>Ustilaginomycotina</taxon>
        <taxon>Malasseziomycetes</taxon>
        <taxon>Malasseziales</taxon>
        <taxon>Malasseziaceae</taxon>
        <taxon>Malassezia</taxon>
    </lineage>
</organism>
<protein>
    <recommendedName>
        <fullName evidence="6">EXPERA domain-containing protein</fullName>
    </recommendedName>
</protein>
<evidence type="ECO:0000256" key="2">
    <source>
        <dbReference type="ARBA" id="ARBA00022692"/>
    </source>
</evidence>
<keyword evidence="4 5" id="KW-0472">Membrane</keyword>
<dbReference type="EMBL" id="CP119934">
    <property type="protein sequence ID" value="WFD02333.1"/>
    <property type="molecule type" value="Genomic_DNA"/>
</dbReference>
<feature type="transmembrane region" description="Helical" evidence="5">
    <location>
        <begin position="7"/>
        <end position="22"/>
    </location>
</feature>